<evidence type="ECO:0000313" key="2">
    <source>
        <dbReference type="Proteomes" id="UP000198287"/>
    </source>
</evidence>
<organism evidence="1 2">
    <name type="scientific">Folsomia candida</name>
    <name type="common">Springtail</name>
    <dbReference type="NCBI Taxonomy" id="158441"/>
    <lineage>
        <taxon>Eukaryota</taxon>
        <taxon>Metazoa</taxon>
        <taxon>Ecdysozoa</taxon>
        <taxon>Arthropoda</taxon>
        <taxon>Hexapoda</taxon>
        <taxon>Collembola</taxon>
        <taxon>Entomobryomorpha</taxon>
        <taxon>Isotomoidea</taxon>
        <taxon>Isotomidae</taxon>
        <taxon>Proisotominae</taxon>
        <taxon>Folsomia</taxon>
    </lineage>
</organism>
<feature type="non-terminal residue" evidence="1">
    <location>
        <position position="189"/>
    </location>
</feature>
<proteinExistence type="predicted"/>
<keyword evidence="2" id="KW-1185">Reference proteome</keyword>
<protein>
    <submittedName>
        <fullName evidence="1">Uncharacterized protein</fullName>
    </submittedName>
</protein>
<dbReference type="AlphaFoldDB" id="A0A226D275"/>
<sequence length="189" mass="21316">MPNLRDVVLANKSARIYSTHPVVIDAAAAKIWTQWSIVTHASPITKLNLIGIRNPDCLRDGFDTYFRHVEDLSVEISWWPGCSPLYDAETILAKTIRVVREGGANLKLRRISILAPFPSKVVDLLDCLAMFERASNPGLQNLILGYKPKSWSTPRVQKYGDFPPELKERFQDVVAKVATPCRIQLQNCQ</sequence>
<dbReference type="Proteomes" id="UP000198287">
    <property type="component" value="Unassembled WGS sequence"/>
</dbReference>
<gene>
    <name evidence="1" type="ORF">Fcan01_26099</name>
</gene>
<evidence type="ECO:0000313" key="1">
    <source>
        <dbReference type="EMBL" id="OXA39160.1"/>
    </source>
</evidence>
<comment type="caution">
    <text evidence="1">The sequence shown here is derived from an EMBL/GenBank/DDBJ whole genome shotgun (WGS) entry which is preliminary data.</text>
</comment>
<name>A0A226D275_FOLCA</name>
<dbReference type="EMBL" id="LNIX01000041">
    <property type="protein sequence ID" value="OXA39160.1"/>
    <property type="molecule type" value="Genomic_DNA"/>
</dbReference>
<reference evidence="1 2" key="1">
    <citation type="submission" date="2015-12" db="EMBL/GenBank/DDBJ databases">
        <title>The genome of Folsomia candida.</title>
        <authorList>
            <person name="Faddeeva A."/>
            <person name="Derks M.F."/>
            <person name="Anvar Y."/>
            <person name="Smit S."/>
            <person name="Van Straalen N."/>
            <person name="Roelofs D."/>
        </authorList>
    </citation>
    <scope>NUCLEOTIDE SEQUENCE [LARGE SCALE GENOMIC DNA]</scope>
    <source>
        <strain evidence="1 2">VU population</strain>
        <tissue evidence="1">Whole body</tissue>
    </source>
</reference>
<accession>A0A226D275</accession>